<evidence type="ECO:0000313" key="4">
    <source>
        <dbReference type="EMBL" id="CAA9267730.1"/>
    </source>
</evidence>
<dbReference type="Pfam" id="PF00561">
    <property type="entry name" value="Abhydrolase_1"/>
    <property type="match status" value="1"/>
</dbReference>
<evidence type="ECO:0000256" key="2">
    <source>
        <dbReference type="ARBA" id="ARBA00038128"/>
    </source>
</evidence>
<evidence type="ECO:0000256" key="1">
    <source>
        <dbReference type="ARBA" id="ARBA00022559"/>
    </source>
</evidence>
<organism evidence="4">
    <name type="scientific">uncultured Blastococcus sp</name>
    <dbReference type="NCBI Taxonomy" id="217144"/>
    <lineage>
        <taxon>Bacteria</taxon>
        <taxon>Bacillati</taxon>
        <taxon>Actinomycetota</taxon>
        <taxon>Actinomycetes</taxon>
        <taxon>Geodermatophilales</taxon>
        <taxon>Geodermatophilaceae</taxon>
        <taxon>Blastococcus</taxon>
        <taxon>environmental samples</taxon>
    </lineage>
</organism>
<reference evidence="4" key="1">
    <citation type="submission" date="2020-02" db="EMBL/GenBank/DDBJ databases">
        <authorList>
            <person name="Meier V. D."/>
        </authorList>
    </citation>
    <scope>NUCLEOTIDE SEQUENCE</scope>
    <source>
        <strain evidence="4">AVDCRST_MAG52</strain>
    </source>
</reference>
<accession>A0A6J4J1E0</accession>
<dbReference type="InterPro" id="IPR000639">
    <property type="entry name" value="Epox_hydrolase-like"/>
</dbReference>
<comment type="similarity">
    <text evidence="2">Belongs to the AB hydrolase superfamily. Bacterial non-heme haloperoxidase / perhydrolase family.</text>
</comment>
<evidence type="ECO:0000259" key="3">
    <source>
        <dbReference type="Pfam" id="PF00561"/>
    </source>
</evidence>
<dbReference type="PANTHER" id="PTHR43433:SF4">
    <property type="entry name" value="NON-HEME CHLOROPEROXIDASE-RELATED"/>
    <property type="match status" value="1"/>
</dbReference>
<dbReference type="InterPro" id="IPR029058">
    <property type="entry name" value="AB_hydrolase_fold"/>
</dbReference>
<keyword evidence="1 4" id="KW-0575">Peroxidase</keyword>
<protein>
    <submittedName>
        <fullName evidence="4">Non-heme chloroperoxidase</fullName>
        <ecNumber evidence="4">1.11.1.10</ecNumber>
    </submittedName>
</protein>
<dbReference type="EC" id="1.11.1.10" evidence="4"/>
<dbReference type="InterPro" id="IPR000073">
    <property type="entry name" value="AB_hydrolase_1"/>
</dbReference>
<proteinExistence type="inferred from homology"/>
<dbReference type="FunFam" id="3.40.50.1820:FF:000205">
    <property type="entry name" value="Non-haem bromoperoxidase BPO-A2"/>
    <property type="match status" value="1"/>
</dbReference>
<dbReference type="Gene3D" id="3.40.50.1820">
    <property type="entry name" value="alpha/beta hydrolase"/>
    <property type="match status" value="1"/>
</dbReference>
<dbReference type="PRINTS" id="PR00111">
    <property type="entry name" value="ABHYDROLASE"/>
</dbReference>
<dbReference type="AlphaFoldDB" id="A0A6J4J1E0"/>
<sequence>MGTVTVGQENTTPIDLYYEDHGSGPAVVLLAGWPLDGRSWEPQLHPLLAAGYRVITYDRRGFGRSSRPTVGYDFDSLAADLDAVLTELDLRDAVVVGFSLGTGELIRYVGRHGTDRLRAAVIIESLAPSFAKSDDNPTGVDAAGVAGVQDAILADRYAWLTGLVNDLLNLDENRGTRVSDDTARALWNAGAEAGGYATWACPPGWLEDFSSDIKSIDVPTLIVHGTADRILPIEGQGRRLHAALPDARYVEIDGGPHLLGVTHAAELTRELLGFLSEVAGTPDGGR</sequence>
<name>A0A6J4J1E0_9ACTN</name>
<dbReference type="PANTHER" id="PTHR43433">
    <property type="entry name" value="HYDROLASE, ALPHA/BETA FOLD FAMILY PROTEIN"/>
    <property type="match status" value="1"/>
</dbReference>
<dbReference type="SUPFAM" id="SSF53474">
    <property type="entry name" value="alpha/beta-Hydrolases"/>
    <property type="match status" value="1"/>
</dbReference>
<dbReference type="EMBL" id="CADCTN010000209">
    <property type="protein sequence ID" value="CAA9267730.1"/>
    <property type="molecule type" value="Genomic_DNA"/>
</dbReference>
<dbReference type="GO" id="GO:0016691">
    <property type="term" value="F:chloride peroxidase activity"/>
    <property type="evidence" value="ECO:0007669"/>
    <property type="project" value="UniProtKB-EC"/>
</dbReference>
<feature type="domain" description="AB hydrolase-1" evidence="3">
    <location>
        <begin position="25"/>
        <end position="263"/>
    </location>
</feature>
<keyword evidence="4" id="KW-0560">Oxidoreductase</keyword>
<dbReference type="PRINTS" id="PR00412">
    <property type="entry name" value="EPOXHYDRLASE"/>
</dbReference>
<gene>
    <name evidence="4" type="ORF">AVDCRST_MAG52-3015</name>
</gene>
<dbReference type="InterPro" id="IPR050471">
    <property type="entry name" value="AB_hydrolase"/>
</dbReference>